<reference evidence="4 5" key="1">
    <citation type="submission" date="2020-03" db="EMBL/GenBank/DDBJ databases">
        <title>Draft Genome Sequence of Cudoniella acicularis.</title>
        <authorList>
            <person name="Buettner E."/>
            <person name="Kellner H."/>
        </authorList>
    </citation>
    <scope>NUCLEOTIDE SEQUENCE [LARGE SCALE GENOMIC DNA]</scope>
    <source>
        <strain evidence="4 5">DSM 108380</strain>
    </source>
</reference>
<dbReference type="PRINTS" id="PR00081">
    <property type="entry name" value="GDHRDH"/>
</dbReference>
<dbReference type="EMBL" id="JAAMPI010000148">
    <property type="protein sequence ID" value="KAF4634989.1"/>
    <property type="molecule type" value="Genomic_DNA"/>
</dbReference>
<comment type="caution">
    <text evidence="4">The sequence shown here is derived from an EMBL/GenBank/DDBJ whole genome shotgun (WGS) entry which is preliminary data.</text>
</comment>
<evidence type="ECO:0000256" key="1">
    <source>
        <dbReference type="ARBA" id="ARBA00006484"/>
    </source>
</evidence>
<keyword evidence="5" id="KW-1185">Reference proteome</keyword>
<evidence type="ECO:0000313" key="4">
    <source>
        <dbReference type="EMBL" id="KAF4634989.1"/>
    </source>
</evidence>
<keyword evidence="2" id="KW-0521">NADP</keyword>
<comment type="similarity">
    <text evidence="1">Belongs to the short-chain dehydrogenases/reductases (SDR) family.</text>
</comment>
<dbReference type="Gene3D" id="3.40.50.720">
    <property type="entry name" value="NAD(P)-binding Rossmann-like Domain"/>
    <property type="match status" value="1"/>
</dbReference>
<evidence type="ECO:0000256" key="2">
    <source>
        <dbReference type="ARBA" id="ARBA00022857"/>
    </source>
</evidence>
<proteinExistence type="inferred from homology"/>
<dbReference type="SUPFAM" id="SSF51735">
    <property type="entry name" value="NAD(P)-binding Rossmann-fold domains"/>
    <property type="match status" value="1"/>
</dbReference>
<evidence type="ECO:0000256" key="3">
    <source>
        <dbReference type="ARBA" id="ARBA00023002"/>
    </source>
</evidence>
<organism evidence="4 5">
    <name type="scientific">Cudoniella acicularis</name>
    <dbReference type="NCBI Taxonomy" id="354080"/>
    <lineage>
        <taxon>Eukaryota</taxon>
        <taxon>Fungi</taxon>
        <taxon>Dikarya</taxon>
        <taxon>Ascomycota</taxon>
        <taxon>Pezizomycotina</taxon>
        <taxon>Leotiomycetes</taxon>
        <taxon>Helotiales</taxon>
        <taxon>Tricladiaceae</taxon>
        <taxon>Cudoniella</taxon>
    </lineage>
</organism>
<name>A0A8H4RU34_9HELO</name>
<dbReference type="Pfam" id="PF00106">
    <property type="entry name" value="adh_short"/>
    <property type="match status" value="1"/>
</dbReference>
<dbReference type="GO" id="GO:0016491">
    <property type="term" value="F:oxidoreductase activity"/>
    <property type="evidence" value="ECO:0007669"/>
    <property type="project" value="UniProtKB-KW"/>
</dbReference>
<protein>
    <submittedName>
        <fullName evidence="4">Uncharacterized protein</fullName>
    </submittedName>
</protein>
<accession>A0A8H4RU34</accession>
<evidence type="ECO:0000313" key="5">
    <source>
        <dbReference type="Proteomes" id="UP000566819"/>
    </source>
</evidence>
<dbReference type="InterPro" id="IPR036291">
    <property type="entry name" value="NAD(P)-bd_dom_sf"/>
</dbReference>
<dbReference type="AlphaFoldDB" id="A0A8H4RU34"/>
<dbReference type="PANTHER" id="PTHR24320">
    <property type="entry name" value="RETINOL DEHYDROGENASE"/>
    <property type="match status" value="1"/>
</dbReference>
<gene>
    <name evidence="4" type="ORF">G7Y89_g3116</name>
</gene>
<keyword evidence="3" id="KW-0560">Oxidoreductase</keyword>
<dbReference type="Proteomes" id="UP000566819">
    <property type="component" value="Unassembled WGS sequence"/>
</dbReference>
<dbReference type="PANTHER" id="PTHR24320:SF252">
    <property type="entry name" value="DEHYDROGENASE_REDUCTASE FAMILY PROTEIN, PUTATIVE (AFU_ORTHOLOGUE AFUA_3G08550)-RELATED"/>
    <property type="match status" value="1"/>
</dbReference>
<dbReference type="OrthoDB" id="542013at2759"/>
<sequence>MFRLPGLIYRNKFGLPPPPPPGSFTDKSILITGATSGLGFAVALEYVKLGAKSVTITARTQVKGLTAKQAIEVQTGTTGKDIVKVMELDMSTFAGTKTFADKVKSEVQEIDVVLLNAGIFNTKWKIGEEGYEETIQVSVLSTTLLGLLLLPWMKKVGGGKAHLGFVTSGNHRRVSVKTWPKENILEHFSKEENWPAGNPNMYGLSKLLVQYAVREITKLSMSSNGSPEVIVNPMCPGMVKSELARQHKTNILTSLAIDAIMTFALKTPEGGARTLLYAAMTTPAENGKHITHYQTEEEYELAVEHNILGPEGQQMEAQVWKNICAILGEKVPEVQGMIHPL</sequence>
<dbReference type="InterPro" id="IPR002347">
    <property type="entry name" value="SDR_fam"/>
</dbReference>